<proteinExistence type="predicted"/>
<dbReference type="RefSeq" id="WP_267449618.1">
    <property type="nucleotide sequence ID" value="NZ_JANDBG010000031.1"/>
</dbReference>
<dbReference type="EMBL" id="JANDBG010000031">
    <property type="protein sequence ID" value="MCX9004403.1"/>
    <property type="molecule type" value="Genomic_DNA"/>
</dbReference>
<gene>
    <name evidence="1" type="ORF">NLN86_22510</name>
</gene>
<dbReference type="Proteomes" id="UP001207430">
    <property type="component" value="Unassembled WGS sequence"/>
</dbReference>
<protein>
    <submittedName>
        <fullName evidence="1">Uncharacterized protein</fullName>
    </submittedName>
</protein>
<sequence>MFCGAVGLFISLISYVNGRIDVRRKRKVDEKRTAMIRDYLDGISDRPTACGHFYPRS</sequence>
<accession>A0AAW5WEX2</accession>
<dbReference type="AlphaFoldDB" id="A0AAW5WEX2"/>
<organism evidence="1 2">
    <name type="scientific">Citrobacter portucalensis</name>
    <dbReference type="NCBI Taxonomy" id="1639133"/>
    <lineage>
        <taxon>Bacteria</taxon>
        <taxon>Pseudomonadati</taxon>
        <taxon>Pseudomonadota</taxon>
        <taxon>Gammaproteobacteria</taxon>
        <taxon>Enterobacterales</taxon>
        <taxon>Enterobacteriaceae</taxon>
        <taxon>Citrobacter</taxon>
        <taxon>Citrobacter freundii complex</taxon>
    </lineage>
</organism>
<evidence type="ECO:0000313" key="2">
    <source>
        <dbReference type="Proteomes" id="UP001207430"/>
    </source>
</evidence>
<comment type="caution">
    <text evidence="1">The sequence shown here is derived from an EMBL/GenBank/DDBJ whole genome shotgun (WGS) entry which is preliminary data.</text>
</comment>
<evidence type="ECO:0000313" key="1">
    <source>
        <dbReference type="EMBL" id="MCX9004403.1"/>
    </source>
</evidence>
<reference evidence="1" key="1">
    <citation type="submission" date="2022-07" db="EMBL/GenBank/DDBJ databases">
        <title>Genome Sequence of Citrobacter portucalensis from Edible Snails.</title>
        <authorList>
            <person name="Okafor A.C."/>
            <person name="Ogbo F.C."/>
            <person name="Ruppitsch W."/>
            <person name="Allerberger F."/>
        </authorList>
    </citation>
    <scope>NUCLEOTIDE SEQUENCE</scope>
    <source>
        <strain evidence="1">Igbk 7</strain>
    </source>
</reference>
<name>A0AAW5WEX2_9ENTR</name>